<sequence length="88" mass="10171">QNWAYIIGTQGYIAIPDFWRADQCSLYYLDERIDYFEAQRETFGFNYQIEEVSADIMAGRKQSGVVPLATSLALQEDMLAIRRLARAQ</sequence>
<proteinExistence type="predicted"/>
<protein>
    <submittedName>
        <fullName evidence="1">Uncharacterized protein</fullName>
    </submittedName>
</protein>
<name>X0ZMW4_9ZZZZ</name>
<organism evidence="1">
    <name type="scientific">marine sediment metagenome</name>
    <dbReference type="NCBI Taxonomy" id="412755"/>
    <lineage>
        <taxon>unclassified sequences</taxon>
        <taxon>metagenomes</taxon>
        <taxon>ecological metagenomes</taxon>
    </lineage>
</organism>
<reference evidence="1" key="1">
    <citation type="journal article" date="2014" name="Front. Microbiol.">
        <title>High frequency of phylogenetically diverse reductive dehalogenase-homologous genes in deep subseafloor sedimentary metagenomes.</title>
        <authorList>
            <person name="Kawai M."/>
            <person name="Futagami T."/>
            <person name="Toyoda A."/>
            <person name="Takaki Y."/>
            <person name="Nishi S."/>
            <person name="Hori S."/>
            <person name="Arai W."/>
            <person name="Tsubouchi T."/>
            <person name="Morono Y."/>
            <person name="Uchiyama I."/>
            <person name="Ito T."/>
            <person name="Fujiyama A."/>
            <person name="Inagaki F."/>
            <person name="Takami H."/>
        </authorList>
    </citation>
    <scope>NUCLEOTIDE SEQUENCE</scope>
    <source>
        <strain evidence="1">Expedition CK06-06</strain>
    </source>
</reference>
<feature type="non-terminal residue" evidence="1">
    <location>
        <position position="1"/>
    </location>
</feature>
<dbReference type="Gene3D" id="3.30.360.10">
    <property type="entry name" value="Dihydrodipicolinate Reductase, domain 2"/>
    <property type="match status" value="1"/>
</dbReference>
<comment type="caution">
    <text evidence="1">The sequence shown here is derived from an EMBL/GenBank/DDBJ whole genome shotgun (WGS) entry which is preliminary data.</text>
</comment>
<accession>X0ZMW4</accession>
<dbReference type="SUPFAM" id="SSF55347">
    <property type="entry name" value="Glyceraldehyde-3-phosphate dehydrogenase-like, C-terminal domain"/>
    <property type="match status" value="1"/>
</dbReference>
<dbReference type="AlphaFoldDB" id="X0ZMW4"/>
<gene>
    <name evidence="1" type="ORF">S01H4_12231</name>
</gene>
<dbReference type="EMBL" id="BART01005150">
    <property type="protein sequence ID" value="GAG61723.1"/>
    <property type="molecule type" value="Genomic_DNA"/>
</dbReference>
<evidence type="ECO:0000313" key="1">
    <source>
        <dbReference type="EMBL" id="GAG61723.1"/>
    </source>
</evidence>